<proteinExistence type="predicted"/>
<dbReference type="InParanoid" id="A0A7C8IKK1"/>
<evidence type="ECO:0000313" key="3">
    <source>
        <dbReference type="Proteomes" id="UP000481858"/>
    </source>
</evidence>
<evidence type="ECO:0000256" key="1">
    <source>
        <dbReference type="SAM" id="MobiDB-lite"/>
    </source>
</evidence>
<dbReference type="Gene3D" id="3.30.560.10">
    <property type="entry name" value="Glucose Oxidase, domain 3"/>
    <property type="match status" value="1"/>
</dbReference>
<dbReference type="AlphaFoldDB" id="A0A7C8IKK1"/>
<organism evidence="2 3">
    <name type="scientific">Xylaria multiplex</name>
    <dbReference type="NCBI Taxonomy" id="323545"/>
    <lineage>
        <taxon>Eukaryota</taxon>
        <taxon>Fungi</taxon>
        <taxon>Dikarya</taxon>
        <taxon>Ascomycota</taxon>
        <taxon>Pezizomycotina</taxon>
        <taxon>Sordariomycetes</taxon>
        <taxon>Xylariomycetidae</taxon>
        <taxon>Xylariales</taxon>
        <taxon>Xylariaceae</taxon>
        <taxon>Xylaria</taxon>
    </lineage>
</organism>
<accession>A0A7C8IKK1</accession>
<evidence type="ECO:0000313" key="2">
    <source>
        <dbReference type="EMBL" id="KAF2966006.1"/>
    </source>
</evidence>
<reference evidence="2 3" key="1">
    <citation type="submission" date="2019-12" db="EMBL/GenBank/DDBJ databases">
        <title>Draft genome sequence of the ascomycete Xylaria multiplex DSM 110363.</title>
        <authorList>
            <person name="Buettner E."/>
            <person name="Kellner H."/>
        </authorList>
    </citation>
    <scope>NUCLEOTIDE SEQUENCE [LARGE SCALE GENOMIC DNA]</scope>
    <source>
        <strain evidence="2 3">DSM 110363</strain>
    </source>
</reference>
<sequence>MPEMDDIEHLTDPTPEQIKPDAGSTPDYHGRNGELTASYPYTPLTGSFYPTLAATWEALGIPVFITTSGDSNGQEAPGHVIATAIIYNIKHSMEYDMTFIDA</sequence>
<protein>
    <submittedName>
        <fullName evidence="2">Uncharacterized protein</fullName>
    </submittedName>
</protein>
<keyword evidence="3" id="KW-1185">Reference proteome</keyword>
<dbReference type="EMBL" id="WUBL01000099">
    <property type="protein sequence ID" value="KAF2966006.1"/>
    <property type="molecule type" value="Genomic_DNA"/>
</dbReference>
<feature type="region of interest" description="Disordered" evidence="1">
    <location>
        <begin position="1"/>
        <end position="36"/>
    </location>
</feature>
<dbReference type="Proteomes" id="UP000481858">
    <property type="component" value="Unassembled WGS sequence"/>
</dbReference>
<gene>
    <name evidence="2" type="ORF">GQX73_g7554</name>
</gene>
<name>A0A7C8IKK1_9PEZI</name>
<comment type="caution">
    <text evidence="2">The sequence shown here is derived from an EMBL/GenBank/DDBJ whole genome shotgun (WGS) entry which is preliminary data.</text>
</comment>